<dbReference type="Gene3D" id="3.30.200.20">
    <property type="entry name" value="Phosphorylase Kinase, domain 1"/>
    <property type="match status" value="1"/>
</dbReference>
<evidence type="ECO:0000256" key="9">
    <source>
        <dbReference type="ARBA" id="ARBA00022741"/>
    </source>
</evidence>
<dbReference type="InterPro" id="IPR001245">
    <property type="entry name" value="Ser-Thr/Tyr_kinase_cat_dom"/>
</dbReference>
<dbReference type="InterPro" id="IPR001611">
    <property type="entry name" value="Leu-rich_rpt"/>
</dbReference>
<evidence type="ECO:0000256" key="8">
    <source>
        <dbReference type="ARBA" id="ARBA00022737"/>
    </source>
</evidence>
<feature type="region of interest" description="Disordered" evidence="17">
    <location>
        <begin position="648"/>
        <end position="679"/>
    </location>
</feature>
<keyword evidence="10" id="KW-0418">Kinase</keyword>
<evidence type="ECO:0000256" key="11">
    <source>
        <dbReference type="ARBA" id="ARBA00022840"/>
    </source>
</evidence>
<dbReference type="Gene3D" id="3.80.10.10">
    <property type="entry name" value="Ribonuclease Inhibitor"/>
    <property type="match status" value="1"/>
</dbReference>
<dbReference type="PROSITE" id="PS51450">
    <property type="entry name" value="LRR"/>
    <property type="match status" value="1"/>
</dbReference>
<dbReference type="InterPro" id="IPR011009">
    <property type="entry name" value="Kinase-like_dom_sf"/>
</dbReference>
<protein>
    <recommendedName>
        <fullName evidence="2">non-specific serine/threonine protein kinase</fullName>
        <ecNumber evidence="2">2.7.11.1</ecNumber>
    </recommendedName>
</protein>
<comment type="catalytic activity">
    <reaction evidence="14">
        <text>L-threonyl-[protein] + ATP = O-phospho-L-threonyl-[protein] + ADP + H(+)</text>
        <dbReference type="Rhea" id="RHEA:46608"/>
        <dbReference type="Rhea" id="RHEA-COMP:11060"/>
        <dbReference type="Rhea" id="RHEA-COMP:11605"/>
        <dbReference type="ChEBI" id="CHEBI:15378"/>
        <dbReference type="ChEBI" id="CHEBI:30013"/>
        <dbReference type="ChEBI" id="CHEBI:30616"/>
        <dbReference type="ChEBI" id="CHEBI:61977"/>
        <dbReference type="ChEBI" id="CHEBI:456216"/>
        <dbReference type="EC" id="2.7.11.1"/>
    </reaction>
</comment>
<dbReference type="Pfam" id="PF12799">
    <property type="entry name" value="LRR_4"/>
    <property type="match status" value="1"/>
</dbReference>
<evidence type="ECO:0000256" key="3">
    <source>
        <dbReference type="ARBA" id="ARBA00022527"/>
    </source>
</evidence>
<reference evidence="20 21" key="1">
    <citation type="submission" date="2021-05" db="EMBL/GenBank/DDBJ databases">
        <title>Genome Assembly of Synthetic Allotetraploid Brassica napus Reveals Homoeologous Exchanges between Subgenomes.</title>
        <authorList>
            <person name="Davis J.T."/>
        </authorList>
    </citation>
    <scope>NUCLEOTIDE SEQUENCE [LARGE SCALE GENOMIC DNA]</scope>
    <source>
        <strain evidence="21">cv. Da-Ae</strain>
        <tissue evidence="20">Seedling</tissue>
    </source>
</reference>
<dbReference type="InterPro" id="IPR008271">
    <property type="entry name" value="Ser/Thr_kinase_AS"/>
</dbReference>
<evidence type="ECO:0000256" key="4">
    <source>
        <dbReference type="ARBA" id="ARBA00022614"/>
    </source>
</evidence>
<evidence type="ECO:0000256" key="2">
    <source>
        <dbReference type="ARBA" id="ARBA00012513"/>
    </source>
</evidence>
<evidence type="ECO:0000256" key="10">
    <source>
        <dbReference type="ARBA" id="ARBA00022777"/>
    </source>
</evidence>
<dbReference type="EMBL" id="JAGKQM010000008">
    <property type="protein sequence ID" value="KAH0915118.1"/>
    <property type="molecule type" value="Genomic_DNA"/>
</dbReference>
<keyword evidence="8" id="KW-0677">Repeat</keyword>
<evidence type="ECO:0000256" key="12">
    <source>
        <dbReference type="ARBA" id="ARBA00022989"/>
    </source>
</evidence>
<comment type="subcellular location">
    <subcellularLocation>
        <location evidence="1">Membrane</location>
        <topology evidence="1">Single-pass membrane protein</topology>
    </subcellularLocation>
</comment>
<evidence type="ECO:0000256" key="15">
    <source>
        <dbReference type="ARBA" id="ARBA00048679"/>
    </source>
</evidence>
<evidence type="ECO:0000256" key="7">
    <source>
        <dbReference type="ARBA" id="ARBA00022729"/>
    </source>
</evidence>
<keyword evidence="12 18" id="KW-1133">Transmembrane helix</keyword>
<dbReference type="InterPro" id="IPR025875">
    <property type="entry name" value="Leu-rich_rpt_4"/>
</dbReference>
<dbReference type="PANTHER" id="PTHR45631">
    <property type="entry name" value="OS07G0107800 PROTEIN-RELATED"/>
    <property type="match status" value="1"/>
</dbReference>
<evidence type="ECO:0000256" key="6">
    <source>
        <dbReference type="ARBA" id="ARBA00022692"/>
    </source>
</evidence>
<dbReference type="Gene3D" id="1.10.510.10">
    <property type="entry name" value="Transferase(Phosphotransferase) domain 1"/>
    <property type="match status" value="1"/>
</dbReference>
<dbReference type="PROSITE" id="PS50011">
    <property type="entry name" value="PROTEIN_KINASE_DOM"/>
    <property type="match status" value="1"/>
</dbReference>
<evidence type="ECO:0000313" key="21">
    <source>
        <dbReference type="Proteomes" id="UP000824890"/>
    </source>
</evidence>
<evidence type="ECO:0000256" key="18">
    <source>
        <dbReference type="SAM" id="Phobius"/>
    </source>
</evidence>
<dbReference type="PANTHER" id="PTHR45631:SF175">
    <property type="entry name" value="PROTEIN KINASE DOMAIN-CONTAINING PROTEIN"/>
    <property type="match status" value="1"/>
</dbReference>
<sequence>MVLNHYFLKRLYANMLHIDCVRYPHDVHDRIWDSSFWEDDMTEINTTTPVDTKNAFDIPQAIISKSSIPKGADKSWSRDWVMLNPDDVQVYLHFAEIQVLKPSDTREFDILWNGATISYEYSPPKFIADTVSIRTSTKCVDSCNVELVRSRSSSLPPSISAMEVFGVLQLPQSETDENDVIAFKNIQATYRLQKTSWQGDPCVPRYYMWTGLNCSNAVPSVPPRIISIDFSSYGLNGTIASDIQYLSQLQKLDLSNNHLTGRIPEFLGKMKSLTIINLSGNNFSGSIPQTLPGDGNGKKKLLVPILATAASVGLITAVLLLIILFYRTKRSSKAYDAYFSDPRSSIVTNKRSFTYEEVTVMTNNFEKTLGEGGFGAVYHGNLNGNEQVAVKVLSQSSAQGYKQFKAEVDLLLRVHHINLVSLVGYCDEGQHLVLIYEYMSNGNLKQHLSRNIDYFIFTLRHAKNCCRDSTRVILFELLKIGLEYLHIGCKPPMIHRDIKSTNILLDKNFQAKLGDFGLSRSFPEGSETHVSTNIAGSPGYLDPEYYRTNWLTEKSDVFSFGVVLLEIITSQPVIDHTREKSHIGEWVGFRLTNGDIKNIVDPSLIGDYDSSSVWKALELAMSCVSPSSSGRPNMSQVANELKECLLSENSRKEGKHDVDSKSSVELSTSFGTKHTPDAR</sequence>
<dbReference type="InterPro" id="IPR000719">
    <property type="entry name" value="Prot_kinase_dom"/>
</dbReference>
<comment type="caution">
    <text evidence="20">The sequence shown here is derived from an EMBL/GenBank/DDBJ whole genome shotgun (WGS) entry which is preliminary data.</text>
</comment>
<keyword evidence="6 18" id="KW-0812">Transmembrane</keyword>
<feature type="domain" description="Protein kinase" evidence="19">
    <location>
        <begin position="363"/>
        <end position="645"/>
    </location>
</feature>
<gene>
    <name evidence="20" type="ORF">HID58_029564</name>
</gene>
<dbReference type="SUPFAM" id="SSF52058">
    <property type="entry name" value="L domain-like"/>
    <property type="match status" value="1"/>
</dbReference>
<dbReference type="PROSITE" id="PS00107">
    <property type="entry name" value="PROTEIN_KINASE_ATP"/>
    <property type="match status" value="1"/>
</dbReference>
<proteinExistence type="predicted"/>
<dbReference type="Pfam" id="PF07714">
    <property type="entry name" value="PK_Tyr_Ser-Thr"/>
    <property type="match status" value="1"/>
</dbReference>
<dbReference type="SUPFAM" id="SSF56112">
    <property type="entry name" value="Protein kinase-like (PK-like)"/>
    <property type="match status" value="1"/>
</dbReference>
<dbReference type="InterPro" id="IPR017441">
    <property type="entry name" value="Protein_kinase_ATP_BS"/>
</dbReference>
<keyword evidence="7" id="KW-0732">Signal</keyword>
<keyword evidence="9 16" id="KW-0547">Nucleotide-binding</keyword>
<dbReference type="Proteomes" id="UP000824890">
    <property type="component" value="Unassembled WGS sequence"/>
</dbReference>
<organism evidence="20 21">
    <name type="scientific">Brassica napus</name>
    <name type="common">Rape</name>
    <dbReference type="NCBI Taxonomy" id="3708"/>
    <lineage>
        <taxon>Eukaryota</taxon>
        <taxon>Viridiplantae</taxon>
        <taxon>Streptophyta</taxon>
        <taxon>Embryophyta</taxon>
        <taxon>Tracheophyta</taxon>
        <taxon>Spermatophyta</taxon>
        <taxon>Magnoliopsida</taxon>
        <taxon>eudicotyledons</taxon>
        <taxon>Gunneridae</taxon>
        <taxon>Pentapetalae</taxon>
        <taxon>rosids</taxon>
        <taxon>malvids</taxon>
        <taxon>Brassicales</taxon>
        <taxon>Brassicaceae</taxon>
        <taxon>Brassiceae</taxon>
        <taxon>Brassica</taxon>
    </lineage>
</organism>
<keyword evidence="5" id="KW-0808">Transferase</keyword>
<feature type="transmembrane region" description="Helical" evidence="18">
    <location>
        <begin position="301"/>
        <end position="326"/>
    </location>
</feature>
<evidence type="ECO:0000256" key="17">
    <source>
        <dbReference type="SAM" id="MobiDB-lite"/>
    </source>
</evidence>
<evidence type="ECO:0000313" key="20">
    <source>
        <dbReference type="EMBL" id="KAH0915118.1"/>
    </source>
</evidence>
<feature type="binding site" evidence="16">
    <location>
        <position position="391"/>
    </location>
    <ligand>
        <name>ATP</name>
        <dbReference type="ChEBI" id="CHEBI:30616"/>
    </ligand>
</feature>
<evidence type="ECO:0000259" key="19">
    <source>
        <dbReference type="PROSITE" id="PS50011"/>
    </source>
</evidence>
<evidence type="ECO:0000256" key="14">
    <source>
        <dbReference type="ARBA" id="ARBA00047899"/>
    </source>
</evidence>
<feature type="compositionally biased region" description="Basic and acidic residues" evidence="17">
    <location>
        <begin position="648"/>
        <end position="662"/>
    </location>
</feature>
<evidence type="ECO:0000256" key="1">
    <source>
        <dbReference type="ARBA" id="ARBA00004167"/>
    </source>
</evidence>
<dbReference type="CDD" id="cd14066">
    <property type="entry name" value="STKc_IRAK"/>
    <property type="match status" value="1"/>
</dbReference>
<dbReference type="SMART" id="SM00220">
    <property type="entry name" value="S_TKc"/>
    <property type="match status" value="1"/>
</dbReference>
<feature type="compositionally biased region" description="Polar residues" evidence="17">
    <location>
        <begin position="663"/>
        <end position="672"/>
    </location>
</feature>
<keyword evidence="11 16" id="KW-0067">ATP-binding</keyword>
<evidence type="ECO:0000256" key="13">
    <source>
        <dbReference type="ARBA" id="ARBA00023136"/>
    </source>
</evidence>
<dbReference type="PROSITE" id="PS00108">
    <property type="entry name" value="PROTEIN_KINASE_ST"/>
    <property type="match status" value="1"/>
</dbReference>
<keyword evidence="4" id="KW-0433">Leucine-rich repeat</keyword>
<comment type="catalytic activity">
    <reaction evidence="15">
        <text>L-seryl-[protein] + ATP = O-phospho-L-seryl-[protein] + ADP + H(+)</text>
        <dbReference type="Rhea" id="RHEA:17989"/>
        <dbReference type="Rhea" id="RHEA-COMP:9863"/>
        <dbReference type="Rhea" id="RHEA-COMP:11604"/>
        <dbReference type="ChEBI" id="CHEBI:15378"/>
        <dbReference type="ChEBI" id="CHEBI:29999"/>
        <dbReference type="ChEBI" id="CHEBI:30616"/>
        <dbReference type="ChEBI" id="CHEBI:83421"/>
        <dbReference type="ChEBI" id="CHEBI:456216"/>
        <dbReference type="EC" id="2.7.11.1"/>
    </reaction>
</comment>
<accession>A0ABQ8CDI9</accession>
<dbReference type="InterPro" id="IPR032675">
    <property type="entry name" value="LRR_dom_sf"/>
</dbReference>
<keyword evidence="13 18" id="KW-0472">Membrane</keyword>
<evidence type="ECO:0000256" key="5">
    <source>
        <dbReference type="ARBA" id="ARBA00022679"/>
    </source>
</evidence>
<name>A0ABQ8CDI9_BRANA</name>
<dbReference type="EC" id="2.7.11.1" evidence="2"/>
<keyword evidence="3" id="KW-0723">Serine/threonine-protein kinase</keyword>
<dbReference type="Pfam" id="PF12819">
    <property type="entry name" value="Malectin_like"/>
    <property type="match status" value="1"/>
</dbReference>
<evidence type="ECO:0000256" key="16">
    <source>
        <dbReference type="PROSITE-ProRule" id="PRU10141"/>
    </source>
</evidence>
<keyword evidence="21" id="KW-1185">Reference proteome</keyword>
<dbReference type="InterPro" id="IPR024788">
    <property type="entry name" value="Malectin-like_Carb-bd_dom"/>
</dbReference>